<keyword evidence="4" id="KW-1185">Reference proteome</keyword>
<dbReference type="EMBL" id="JAPFFF010000014">
    <property type="protein sequence ID" value="KAK8870692.1"/>
    <property type="molecule type" value="Genomic_DNA"/>
</dbReference>
<proteinExistence type="predicted"/>
<comment type="caution">
    <text evidence="3">The sequence shown here is derived from an EMBL/GenBank/DDBJ whole genome shotgun (WGS) entry which is preliminary data.</text>
</comment>
<keyword evidence="1" id="KW-0812">Transmembrane</keyword>
<feature type="domain" description="CWH43-like N-terminal" evidence="2">
    <location>
        <begin position="43"/>
        <end position="238"/>
    </location>
</feature>
<name>A0ABR2IZ95_9EUKA</name>
<evidence type="ECO:0000256" key="1">
    <source>
        <dbReference type="SAM" id="Phobius"/>
    </source>
</evidence>
<feature type="transmembrane region" description="Helical" evidence="1">
    <location>
        <begin position="42"/>
        <end position="64"/>
    </location>
</feature>
<sequence length="245" mass="28270">MKKKAEFDEQTNEKNSNYLKNIVNEPNILPNYSLGMNIGLDAFPFMASFLPPTYYFTLFIIYFLEGRMSGYIPTISETGTEEPNNSFMICFFCSIAASIFYLMSSITFYITSFYQPNLFERFLLKSITFVSSISYIFISIFPMNTHPSQHFSSVFSAFFGIILFQIIVLIITRHDYSTFLSILRGIFIVLQIAPLILCAVSSKFFNHRINVTIQAISEYSIVVFLPFFFMSYSNDLSNLELILSF</sequence>
<evidence type="ECO:0000313" key="4">
    <source>
        <dbReference type="Proteomes" id="UP001470230"/>
    </source>
</evidence>
<dbReference type="InterPro" id="IPR019402">
    <property type="entry name" value="CWH43_N"/>
</dbReference>
<feature type="transmembrane region" description="Helical" evidence="1">
    <location>
        <begin position="122"/>
        <end position="141"/>
    </location>
</feature>
<reference evidence="3 4" key="1">
    <citation type="submission" date="2024-04" db="EMBL/GenBank/DDBJ databases">
        <title>Tritrichomonas musculus Genome.</title>
        <authorList>
            <person name="Alves-Ferreira E."/>
            <person name="Grigg M."/>
            <person name="Lorenzi H."/>
            <person name="Galac M."/>
        </authorList>
    </citation>
    <scope>NUCLEOTIDE SEQUENCE [LARGE SCALE GENOMIC DNA]</scope>
    <source>
        <strain evidence="3 4">EAF2021</strain>
    </source>
</reference>
<dbReference type="Proteomes" id="UP001470230">
    <property type="component" value="Unassembled WGS sequence"/>
</dbReference>
<feature type="transmembrane region" description="Helical" evidence="1">
    <location>
        <begin position="153"/>
        <end position="172"/>
    </location>
</feature>
<feature type="transmembrane region" description="Helical" evidence="1">
    <location>
        <begin position="85"/>
        <end position="110"/>
    </location>
</feature>
<organism evidence="3 4">
    <name type="scientific">Tritrichomonas musculus</name>
    <dbReference type="NCBI Taxonomy" id="1915356"/>
    <lineage>
        <taxon>Eukaryota</taxon>
        <taxon>Metamonada</taxon>
        <taxon>Parabasalia</taxon>
        <taxon>Tritrichomonadida</taxon>
        <taxon>Tritrichomonadidae</taxon>
        <taxon>Tritrichomonas</taxon>
    </lineage>
</organism>
<gene>
    <name evidence="3" type="ORF">M9Y10_008579</name>
</gene>
<keyword evidence="1" id="KW-1133">Transmembrane helix</keyword>
<evidence type="ECO:0000313" key="3">
    <source>
        <dbReference type="EMBL" id="KAK8870692.1"/>
    </source>
</evidence>
<dbReference type="Pfam" id="PF10277">
    <property type="entry name" value="Frag1"/>
    <property type="match status" value="1"/>
</dbReference>
<keyword evidence="1" id="KW-0472">Membrane</keyword>
<evidence type="ECO:0000259" key="2">
    <source>
        <dbReference type="Pfam" id="PF10277"/>
    </source>
</evidence>
<feature type="transmembrane region" description="Helical" evidence="1">
    <location>
        <begin position="211"/>
        <end position="232"/>
    </location>
</feature>
<feature type="transmembrane region" description="Helical" evidence="1">
    <location>
        <begin position="178"/>
        <end position="199"/>
    </location>
</feature>
<accession>A0ABR2IZ95</accession>
<protein>
    <recommendedName>
        <fullName evidence="2">CWH43-like N-terminal domain-containing protein</fullName>
    </recommendedName>
</protein>